<accession>A0A8J6PN89</accession>
<evidence type="ECO:0000313" key="3">
    <source>
        <dbReference type="Proteomes" id="UP000652681"/>
    </source>
</evidence>
<feature type="signal peptide" evidence="1">
    <location>
        <begin position="1"/>
        <end position="20"/>
    </location>
</feature>
<evidence type="ECO:0000313" key="2">
    <source>
        <dbReference type="EMBL" id="MBC9813815.1"/>
    </source>
</evidence>
<feature type="chain" id="PRO_5035264693" evidence="1">
    <location>
        <begin position="21"/>
        <end position="647"/>
    </location>
</feature>
<gene>
    <name evidence="2" type="ORF">H9Y05_15170</name>
</gene>
<keyword evidence="1" id="KW-0732">Signal</keyword>
<reference evidence="2" key="1">
    <citation type="submission" date="2020-09" db="EMBL/GenBank/DDBJ databases">
        <title>Taishania pollutisoli gen. nov., sp. nov., Isolated from Tetrabromobisphenol A-Contaminated Soil.</title>
        <authorList>
            <person name="Chen Q."/>
        </authorList>
    </citation>
    <scope>NUCLEOTIDE SEQUENCE</scope>
    <source>
        <strain evidence="2">CZZ-1</strain>
    </source>
</reference>
<dbReference type="EMBL" id="JACVEL010000016">
    <property type="protein sequence ID" value="MBC9813815.1"/>
    <property type="molecule type" value="Genomic_DNA"/>
</dbReference>
<proteinExistence type="predicted"/>
<dbReference type="AlphaFoldDB" id="A0A8J6PN89"/>
<name>A0A8J6PN89_9FLAO</name>
<protein>
    <submittedName>
        <fullName evidence="2">Uncharacterized protein</fullName>
    </submittedName>
</protein>
<organism evidence="2 3">
    <name type="scientific">Taishania pollutisoli</name>
    <dbReference type="NCBI Taxonomy" id="2766479"/>
    <lineage>
        <taxon>Bacteria</taxon>
        <taxon>Pseudomonadati</taxon>
        <taxon>Bacteroidota</taxon>
        <taxon>Flavobacteriia</taxon>
        <taxon>Flavobacteriales</taxon>
        <taxon>Crocinitomicaceae</taxon>
        <taxon>Taishania</taxon>
    </lineage>
</organism>
<evidence type="ECO:0000256" key="1">
    <source>
        <dbReference type="SAM" id="SignalP"/>
    </source>
</evidence>
<keyword evidence="3" id="KW-1185">Reference proteome</keyword>
<comment type="caution">
    <text evidence="2">The sequence shown here is derived from an EMBL/GenBank/DDBJ whole genome shotgun (WGS) entry which is preliminary data.</text>
</comment>
<sequence length="647" mass="75966">MMRQLNYRVFLFLLPFIADAQSVKTIEDDLGIKGKIRYSGVYSDTTLPQQGPIEIRWRELENNTLKTYRVQGQTSNYQPVGKWTWEEAKWSYKINVGNSIHPEFKTKGERMKWEANFYNGIPEGKWSLTIDSVHSTGVSFERLMRIDLNYLKGKPSGVISMEDNVGSNKLRLKGQCDNDGIATGMWTFTYKTPNGNLVKEERIYQKGLLTEQRMNEGTTKTVTRIEHTINFLEKENGNKELKGATRIGDQLFQQDELGGIVTELFHENLHNYFLKGWLLSSFPFEVVRHTPAFKRLEYPLTEKEREDILYCRQLVHNQKSKIETLLTGNIDIHRARSAELDTTISFLQLHYERLNCIDSLLTRTEHPFFAYKNRYVQGINHWITSVNRFQSAKGEIFDSLTIYIPPITTTSDSLYIFDLFATVLKQNEAIFPTYYQTVENAHISVKQEGELKHLEDKIIQLLNNQQVFYRNQTGIYSLIHDKWIKTEIPALLQQYAQTDKYEDALIIGEKILARLDSLANWHHQVELMNNAPALLKARYTYLAYNPYTGENDISMTVKKRFLNATLTYLWPYLLNEIEHETDWDQWTFMWNRNSAIFNYLLEFSDREDALSKRVDKRVRQEKKPEKILRIIEHHMETISINSERKHD</sequence>
<dbReference type="RefSeq" id="WP_163492948.1">
    <property type="nucleotide sequence ID" value="NZ_JACVEL010000016.1"/>
</dbReference>
<dbReference type="Proteomes" id="UP000652681">
    <property type="component" value="Unassembled WGS sequence"/>
</dbReference>